<comment type="caution">
    <text evidence="2">The sequence shown here is derived from an EMBL/GenBank/DDBJ whole genome shotgun (WGS) entry which is preliminary data.</text>
</comment>
<accession>A0AAW9YQ84</accession>
<dbReference type="GO" id="GO:0052693">
    <property type="term" value="F:epoxyqueuosine reductase activity"/>
    <property type="evidence" value="ECO:0007669"/>
    <property type="project" value="TreeGrafter"/>
</dbReference>
<proteinExistence type="predicted"/>
<dbReference type="AlphaFoldDB" id="A0AAW9YQ84"/>
<evidence type="ECO:0000256" key="1">
    <source>
        <dbReference type="ARBA" id="ARBA00022485"/>
    </source>
</evidence>
<dbReference type="GO" id="GO:0051539">
    <property type="term" value="F:4 iron, 4 sulfur cluster binding"/>
    <property type="evidence" value="ECO:0007669"/>
    <property type="project" value="UniProtKB-KW"/>
</dbReference>
<name>A0AAW9YQ84_9GAMM</name>
<dbReference type="PANTHER" id="PTHR30002:SF4">
    <property type="entry name" value="EPOXYQUEUOSINE REDUCTASE"/>
    <property type="match status" value="1"/>
</dbReference>
<dbReference type="SUPFAM" id="SSF54862">
    <property type="entry name" value="4Fe-4S ferredoxins"/>
    <property type="match status" value="1"/>
</dbReference>
<dbReference type="Proteomes" id="UP000774689">
    <property type="component" value="Unassembled WGS sequence"/>
</dbReference>
<keyword evidence="1" id="KW-0411">Iron-sulfur</keyword>
<keyword evidence="1" id="KW-0479">Metal-binding</keyword>
<dbReference type="InterPro" id="IPR004453">
    <property type="entry name" value="QueG"/>
</dbReference>
<organism evidence="2 3">
    <name type="scientific">Francisella orientalis</name>
    <dbReference type="NCBI Taxonomy" id="299583"/>
    <lineage>
        <taxon>Bacteria</taxon>
        <taxon>Pseudomonadati</taxon>
        <taxon>Pseudomonadota</taxon>
        <taxon>Gammaproteobacteria</taxon>
        <taxon>Thiotrichales</taxon>
        <taxon>Francisellaceae</taxon>
        <taxon>Francisella</taxon>
    </lineage>
</organism>
<keyword evidence="1" id="KW-0004">4Fe-4S</keyword>
<dbReference type="Pfam" id="PF13484">
    <property type="entry name" value="Fer4_16"/>
    <property type="match status" value="1"/>
</dbReference>
<keyword evidence="1" id="KW-0408">Iron</keyword>
<evidence type="ECO:0000313" key="3">
    <source>
        <dbReference type="Proteomes" id="UP000774689"/>
    </source>
</evidence>
<protein>
    <submittedName>
        <fullName evidence="2">Epoxyqueuosine reductase</fullName>
    </submittedName>
</protein>
<sequence>MKLCQTRAIQHDKMINLRKCISYLTIENRGSIPLELRDKIGTRIYGCDDCQLVCPFNNNTPVTTEKDFQQRDFLISKPLLELFSWSRNNFDKYTQGSAIRRIGYGAWIRNIAIGIRNSPYKQENILALENKKNEFLDKEIVLEHIICALNKQINLSKIDK</sequence>
<dbReference type="GO" id="GO:0008616">
    <property type="term" value="P:tRNA queuosine(34) biosynthetic process"/>
    <property type="evidence" value="ECO:0007669"/>
    <property type="project" value="InterPro"/>
</dbReference>
<dbReference type="EMBL" id="QPQM01000014">
    <property type="protein sequence ID" value="NIY56771.1"/>
    <property type="molecule type" value="Genomic_DNA"/>
</dbReference>
<reference evidence="2" key="1">
    <citation type="journal article" date="2020" name="Int. J. Syst. Evol. Microbiol.">
        <title>Reclassification of Francisella noatunensis subsp. orientalis Ottem et al. 2009 as Francisella orientalis sp. nov., Francisella noatunensis subsp. chilensis subsp. nov. and emended description of Francisella noatunensis.</title>
        <authorList>
            <person name="Ramirez-Paredes J.G."/>
            <person name="Larsson P."/>
            <person name="Thompson K.D."/>
            <person name="Penman D.J."/>
            <person name="Busse H.J."/>
            <person name="Ohrman C."/>
            <person name="Sjodin A."/>
            <person name="Soto E."/>
            <person name="Richards R.H."/>
            <person name="Adams A."/>
            <person name="Colquhoun D.J."/>
        </authorList>
    </citation>
    <scope>NUCLEOTIDE SEQUENCE</scope>
    <source>
        <strain evidence="2">LADL-07285A</strain>
    </source>
</reference>
<evidence type="ECO:0000313" key="2">
    <source>
        <dbReference type="EMBL" id="NIY56771.1"/>
    </source>
</evidence>
<gene>
    <name evidence="2" type="ORF">CHQ83_05590</name>
</gene>
<dbReference type="PANTHER" id="PTHR30002">
    <property type="entry name" value="EPOXYQUEUOSINE REDUCTASE"/>
    <property type="match status" value="1"/>
</dbReference>